<evidence type="ECO:0000313" key="2">
    <source>
        <dbReference type="Proteomes" id="UP001620262"/>
    </source>
</evidence>
<comment type="caution">
    <text evidence="1">The sequence shown here is derived from an EMBL/GenBank/DDBJ whole genome shotgun (WGS) entry which is preliminary data.</text>
</comment>
<evidence type="ECO:0000313" key="1">
    <source>
        <dbReference type="EMBL" id="MFK3865133.1"/>
    </source>
</evidence>
<sequence>MEKFLVRPGYKTEELLIEFLGDHTGPQYPDIQKILVQGLKAEPDQLKSFEPTQYSSFDIATMAVAADEFLTFWKYPNGEYELDDDRWALAFFIHAPKNNLQVITDIEGVLLASGKFIKEEVDFSQYK</sequence>
<proteinExistence type="predicted"/>
<gene>
    <name evidence="1" type="ORF">ACI2JU_14840</name>
</gene>
<accession>A0ABW8L0R6</accession>
<name>A0ABW8L0R6_9GAMM</name>
<organism evidence="1 2">
    <name type="scientific">Pseudoalteromonas rhizosphaerae</name>
    <dbReference type="NCBI Taxonomy" id="2518973"/>
    <lineage>
        <taxon>Bacteria</taxon>
        <taxon>Pseudomonadati</taxon>
        <taxon>Pseudomonadota</taxon>
        <taxon>Gammaproteobacteria</taxon>
        <taxon>Alteromonadales</taxon>
        <taxon>Pseudoalteromonadaceae</taxon>
        <taxon>Pseudoalteromonas</taxon>
    </lineage>
</organism>
<keyword evidence="2" id="KW-1185">Reference proteome</keyword>
<dbReference type="EMBL" id="JBJDOT010000021">
    <property type="protein sequence ID" value="MFK3865133.1"/>
    <property type="molecule type" value="Genomic_DNA"/>
</dbReference>
<reference evidence="1 2" key="1">
    <citation type="submission" date="2024-11" db="EMBL/GenBank/DDBJ databases">
        <title>The Natural Products Discovery Center: Release of the First 8490 Sequenced Strains for Exploring Actinobacteria Biosynthetic Diversity.</title>
        <authorList>
            <person name="Kalkreuter E."/>
            <person name="Kautsar S.A."/>
            <person name="Yang D."/>
            <person name="Bader C.D."/>
            <person name="Teijaro C.N."/>
            <person name="Fluegel L."/>
            <person name="Davis C.M."/>
            <person name="Simpson J.R."/>
            <person name="Lauterbach L."/>
            <person name="Steele A.D."/>
            <person name="Gui C."/>
            <person name="Meng S."/>
            <person name="Li G."/>
            <person name="Viehrig K."/>
            <person name="Ye F."/>
            <person name="Su P."/>
            <person name="Kiefer A.F."/>
            <person name="Nichols A."/>
            <person name="Cepeda A.J."/>
            <person name="Yan W."/>
            <person name="Fan B."/>
            <person name="Jiang Y."/>
            <person name="Adhikari A."/>
            <person name="Zheng C.-J."/>
            <person name="Schuster L."/>
            <person name="Cowan T.M."/>
            <person name="Smanski M.J."/>
            <person name="Chevrette M.G."/>
            <person name="De Carvalho L.P.S."/>
            <person name="Shen B."/>
        </authorList>
    </citation>
    <scope>NUCLEOTIDE SEQUENCE [LARGE SCALE GENOMIC DNA]</scope>
    <source>
        <strain evidence="1 2">NPDC078403</strain>
    </source>
</reference>
<protein>
    <submittedName>
        <fullName evidence="1">Uncharacterized protein</fullName>
    </submittedName>
</protein>
<dbReference type="RefSeq" id="WP_404675819.1">
    <property type="nucleotide sequence ID" value="NZ_JBJDOT010000021.1"/>
</dbReference>
<dbReference type="Proteomes" id="UP001620262">
    <property type="component" value="Unassembled WGS sequence"/>
</dbReference>